<comment type="caution">
    <text evidence="1">The sequence shown here is derived from an EMBL/GenBank/DDBJ whole genome shotgun (WGS) entry which is preliminary data.</text>
</comment>
<dbReference type="RefSeq" id="WP_323868405.1">
    <property type="nucleotide sequence ID" value="NZ_JACXBF010000096.1"/>
</dbReference>
<proteinExistence type="predicted"/>
<dbReference type="AlphaFoldDB" id="A0AAW3YQX3"/>
<evidence type="ECO:0000313" key="1">
    <source>
        <dbReference type="EMBL" id="MBD2799519.1"/>
    </source>
</evidence>
<reference evidence="1" key="2">
    <citation type="journal article" date="2024" name="Toxins">
        <title>Genome Sequence Analysis of Native Xenorhabdus Strains Isolated from Entomopathogenic Nematodes in Argentina.</title>
        <authorList>
            <person name="Palma L."/>
            <person name="Frizzo L."/>
            <person name="Kaiser S."/>
            <person name="Berry C."/>
            <person name="Caballero P."/>
            <person name="Bode H.B."/>
            <person name="Del Valle E.E."/>
        </authorList>
    </citation>
    <scope>NUCLEOTIDE SEQUENCE</scope>
    <source>
        <strain evidence="1">M</strain>
    </source>
</reference>
<dbReference type="EMBL" id="JACXBF010000096">
    <property type="protein sequence ID" value="MBD2799519.1"/>
    <property type="molecule type" value="Genomic_DNA"/>
</dbReference>
<reference evidence="1" key="1">
    <citation type="submission" date="2020-09" db="EMBL/GenBank/DDBJ databases">
        <authorList>
            <person name="Palma L."/>
            <person name="Caballero P."/>
            <person name="Berry C."/>
            <person name="Del Valle E."/>
        </authorList>
    </citation>
    <scope>NUCLEOTIDE SEQUENCE</scope>
    <source>
        <strain evidence="1">M</strain>
    </source>
</reference>
<dbReference type="InterPro" id="IPR027417">
    <property type="entry name" value="P-loop_NTPase"/>
</dbReference>
<sequence>MSIGIIKDQIFTFLSSDEPEVMAIKGEWGIGKTFSWKKFLTEAKSENKIALEHYSYVSLFGINSLEALKYAIFENIVERGLIGTEANIDTFKNNATSLTKSLGRKSINFLKDAPIAKIFTPAIESISFLSLNKTIICIDDLERKGNKLDIKDIIGLVSLLKEQKKCKVVLLLNDGEKDLEDYIKYREKVVDIELSFTPNPKECADIAYPNGASYHSRLKELTASLGIRNIRVLKRIERLVELFLPIVKNCESEVVEQIISSIVLYSWSYLCSSHNNDIPTLDFIVTERINILMFNDRNFNEQEKRWMFTLQKYDYPLFDELENVIVRAVEEGFFVEPELKEKASIRNEKEIISKSERSISSVWSLYRDSFDDNAHEVINGLYGNFKENCKSLSPDNLNSIVNLFRDLDENEKASELIDSYIESRKDKIELFDLEKIKSFYDVKDQELINKFNNFYNSSIKIENAKQVLERIADSNGWNPSDVVVLANTSIEDYYDLFKTEKGESLSSYVHKCLNFGRSSNASEQQKEITSRATEALKKIAAESKINKRRVQRFEITI</sequence>
<dbReference type="Proteomes" id="UP001193920">
    <property type="component" value="Unassembled WGS sequence"/>
</dbReference>
<name>A0AAW3YQX3_9GAMM</name>
<accession>A0AAW3YQX3</accession>
<dbReference type="Gene3D" id="3.40.50.300">
    <property type="entry name" value="P-loop containing nucleotide triphosphate hydrolases"/>
    <property type="match status" value="1"/>
</dbReference>
<protein>
    <recommendedName>
        <fullName evidence="2">KAP NTPase domain-containing protein</fullName>
    </recommendedName>
</protein>
<gene>
    <name evidence="1" type="ORF">ID854_03335</name>
</gene>
<dbReference type="SUPFAM" id="SSF52540">
    <property type="entry name" value="P-loop containing nucleoside triphosphate hydrolases"/>
    <property type="match status" value="1"/>
</dbReference>
<evidence type="ECO:0008006" key="2">
    <source>
        <dbReference type="Google" id="ProtNLM"/>
    </source>
</evidence>
<organism evidence="1">
    <name type="scientific">Xenorhabdus szentirmaii</name>
    <dbReference type="NCBI Taxonomy" id="290112"/>
    <lineage>
        <taxon>Bacteria</taxon>
        <taxon>Pseudomonadati</taxon>
        <taxon>Pseudomonadota</taxon>
        <taxon>Gammaproteobacteria</taxon>
        <taxon>Enterobacterales</taxon>
        <taxon>Morganellaceae</taxon>
        <taxon>Xenorhabdus</taxon>
    </lineage>
</organism>